<organism evidence="1">
    <name type="scientific">Dendrolimus kikuchii nucleopolyhedrovirus</name>
    <dbReference type="NCBI Taxonomy" id="1219875"/>
    <lineage>
        <taxon>Viruses</taxon>
        <taxon>Viruses incertae sedis</taxon>
        <taxon>Naldaviricetes</taxon>
        <taxon>Lefavirales</taxon>
        <taxon>Baculoviridae</taxon>
        <taxon>Alphabaculovirus</taxon>
    </lineage>
</organism>
<proteinExistence type="predicted"/>
<reference evidence="1" key="1">
    <citation type="submission" date="2012-06" db="EMBL/GenBank/DDBJ databases">
        <title>Genomic sequencing and analysis of the Dendrolimus kikuchii nucleopolyhedrovirus.</title>
        <authorList>
            <person name="Yang M.M."/>
        </authorList>
    </citation>
    <scope>NUCLEOTIDE SEQUENCE</scope>
    <source>
        <strain evidence="1">YN</strain>
    </source>
</reference>
<protein>
    <submittedName>
        <fullName evidence="1">DekiORF33</fullName>
    </submittedName>
</protein>
<sequence length="74" mass="8102">MRRLVLLLLIATIASGAVMSVVTNSLRDPLKIPSMHVDHPPGLKPSAGGVKRYTAPPPLNRDEDKLLQCKLIYN</sequence>
<dbReference type="EMBL" id="JX193905">
    <property type="protein sequence ID" value="AFS51911.1"/>
    <property type="molecule type" value="Genomic_DNA"/>
</dbReference>
<name>V9LSM5_9ABAC</name>
<accession>V9LSM5</accession>
<evidence type="ECO:0000313" key="1">
    <source>
        <dbReference type="EMBL" id="AFS51911.1"/>
    </source>
</evidence>